<dbReference type="EMBL" id="QYUO01000001">
    <property type="protein sequence ID" value="RJF99476.1"/>
    <property type="molecule type" value="Genomic_DNA"/>
</dbReference>
<organism evidence="3 4">
    <name type="scientific">Noviherbaspirillum saxi</name>
    <dbReference type="NCBI Taxonomy" id="2320863"/>
    <lineage>
        <taxon>Bacteria</taxon>
        <taxon>Pseudomonadati</taxon>
        <taxon>Pseudomonadota</taxon>
        <taxon>Betaproteobacteria</taxon>
        <taxon>Burkholderiales</taxon>
        <taxon>Oxalobacteraceae</taxon>
        <taxon>Noviherbaspirillum</taxon>
    </lineage>
</organism>
<reference evidence="4" key="1">
    <citation type="submission" date="2018-09" db="EMBL/GenBank/DDBJ databases">
        <authorList>
            <person name="Zhu H."/>
        </authorList>
    </citation>
    <scope>NUCLEOTIDE SEQUENCE [LARGE SCALE GENOMIC DNA]</scope>
    <source>
        <strain evidence="4">K1R23-30</strain>
    </source>
</reference>
<feature type="region of interest" description="Disordered" evidence="1">
    <location>
        <begin position="1"/>
        <end position="46"/>
    </location>
</feature>
<feature type="domain" description="DUF5710" evidence="2">
    <location>
        <begin position="45"/>
        <end position="86"/>
    </location>
</feature>
<comment type="caution">
    <text evidence="3">The sequence shown here is derived from an EMBL/GenBank/DDBJ whole genome shotgun (WGS) entry which is preliminary data.</text>
</comment>
<evidence type="ECO:0000256" key="1">
    <source>
        <dbReference type="SAM" id="MobiDB-lite"/>
    </source>
</evidence>
<dbReference type="InterPro" id="IPR043764">
    <property type="entry name" value="DUF5710"/>
</dbReference>
<gene>
    <name evidence="3" type="ORF">D3871_13775</name>
</gene>
<feature type="compositionally biased region" description="Low complexity" evidence="1">
    <location>
        <begin position="17"/>
        <end position="31"/>
    </location>
</feature>
<name>A0A3A3FTU9_9BURK</name>
<evidence type="ECO:0000313" key="3">
    <source>
        <dbReference type="EMBL" id="RJF99476.1"/>
    </source>
</evidence>
<protein>
    <recommendedName>
        <fullName evidence="2">DUF5710 domain-containing protein</fullName>
    </recommendedName>
</protein>
<dbReference type="Proteomes" id="UP000265955">
    <property type="component" value="Unassembled WGS sequence"/>
</dbReference>
<dbReference type="Pfam" id="PF18974">
    <property type="entry name" value="DUF5710"/>
    <property type="match status" value="1"/>
</dbReference>
<sequence length="90" mass="9697">MADGSTRPYVGPIVDLSRISASPSSSNAEPPSRAKKPASKAGDDRTYLNVPFAEKDAAKSLGARWDAATKKWYVPAGKDVKLFSKWRSNA</sequence>
<proteinExistence type="predicted"/>
<accession>A0A3A3FTU9</accession>
<dbReference type="AlphaFoldDB" id="A0A3A3FTU9"/>
<evidence type="ECO:0000259" key="2">
    <source>
        <dbReference type="Pfam" id="PF18974"/>
    </source>
</evidence>
<keyword evidence="4" id="KW-1185">Reference proteome</keyword>
<evidence type="ECO:0000313" key="4">
    <source>
        <dbReference type="Proteomes" id="UP000265955"/>
    </source>
</evidence>